<evidence type="ECO:0000313" key="8">
    <source>
        <dbReference type="EMBL" id="CAL1299103.1"/>
    </source>
</evidence>
<reference evidence="8 9" key="1">
    <citation type="submission" date="2024-04" db="EMBL/GenBank/DDBJ databases">
        <authorList>
            <person name="Rising A."/>
            <person name="Reimegard J."/>
            <person name="Sonavane S."/>
            <person name="Akerstrom W."/>
            <person name="Nylinder S."/>
            <person name="Hedman E."/>
            <person name="Kallberg Y."/>
        </authorList>
    </citation>
    <scope>NUCLEOTIDE SEQUENCE [LARGE SCALE GENOMIC DNA]</scope>
</reference>
<dbReference type="Gene3D" id="1.20.1250.20">
    <property type="entry name" value="MFS general substrate transporter like domains"/>
    <property type="match status" value="1"/>
</dbReference>
<sequence length="101" mass="11466">PWWILPLEFSHGITFGLYYTVIASYGKLSSKPGTEATTQSILFITHEGLGVDFDHLGGHETFFIASIFFVFGFAISLFLFFVIIQKQKRTFQIPVESLRSL</sequence>
<comment type="similarity">
    <text evidence="2">Belongs to the major facilitator superfamily. MFSD6 family.</text>
</comment>
<name>A0AAV2BUX9_9ARAC</name>
<evidence type="ECO:0000256" key="4">
    <source>
        <dbReference type="ARBA" id="ARBA00022989"/>
    </source>
</evidence>
<evidence type="ECO:0000256" key="1">
    <source>
        <dbReference type="ARBA" id="ARBA00004141"/>
    </source>
</evidence>
<organism evidence="8 9">
    <name type="scientific">Larinioides sclopetarius</name>
    <dbReference type="NCBI Taxonomy" id="280406"/>
    <lineage>
        <taxon>Eukaryota</taxon>
        <taxon>Metazoa</taxon>
        <taxon>Ecdysozoa</taxon>
        <taxon>Arthropoda</taxon>
        <taxon>Chelicerata</taxon>
        <taxon>Arachnida</taxon>
        <taxon>Araneae</taxon>
        <taxon>Araneomorphae</taxon>
        <taxon>Entelegynae</taxon>
        <taxon>Araneoidea</taxon>
        <taxon>Araneidae</taxon>
        <taxon>Larinioides</taxon>
    </lineage>
</organism>
<dbReference type="Proteomes" id="UP001497382">
    <property type="component" value="Unassembled WGS sequence"/>
</dbReference>
<dbReference type="EMBL" id="CAXIEN010000485">
    <property type="protein sequence ID" value="CAL1299103.1"/>
    <property type="molecule type" value="Genomic_DNA"/>
</dbReference>
<keyword evidence="5 6" id="KW-0472">Membrane</keyword>
<feature type="transmembrane region" description="Helical" evidence="6">
    <location>
        <begin position="62"/>
        <end position="84"/>
    </location>
</feature>
<evidence type="ECO:0000259" key="7">
    <source>
        <dbReference type="Pfam" id="PF12832"/>
    </source>
</evidence>
<keyword evidence="9" id="KW-1185">Reference proteome</keyword>
<proteinExistence type="inferred from homology"/>
<evidence type="ECO:0000256" key="5">
    <source>
        <dbReference type="ARBA" id="ARBA00023136"/>
    </source>
</evidence>
<dbReference type="Pfam" id="PF12832">
    <property type="entry name" value="MFS_1_like"/>
    <property type="match status" value="1"/>
</dbReference>
<keyword evidence="4 6" id="KW-1133">Transmembrane helix</keyword>
<comment type="subcellular location">
    <subcellularLocation>
        <location evidence="1">Membrane</location>
        <topology evidence="1">Multi-pass membrane protein</topology>
    </subcellularLocation>
</comment>
<evidence type="ECO:0000313" key="9">
    <source>
        <dbReference type="Proteomes" id="UP001497382"/>
    </source>
</evidence>
<dbReference type="GO" id="GO:0016020">
    <property type="term" value="C:membrane"/>
    <property type="evidence" value="ECO:0007669"/>
    <property type="project" value="UniProtKB-SubCell"/>
</dbReference>
<evidence type="ECO:0000256" key="3">
    <source>
        <dbReference type="ARBA" id="ARBA00022692"/>
    </source>
</evidence>
<dbReference type="AlphaFoldDB" id="A0AAV2BUX9"/>
<dbReference type="PANTHER" id="PTHR16172:SF30">
    <property type="entry name" value="SUGAR BABY, ISOFORM C"/>
    <property type="match status" value="1"/>
</dbReference>
<keyword evidence="3 6" id="KW-0812">Transmembrane</keyword>
<dbReference type="InterPro" id="IPR051717">
    <property type="entry name" value="MFS_MFSD6"/>
</dbReference>
<gene>
    <name evidence="8" type="ORF">LARSCL_LOCUS21153</name>
</gene>
<accession>A0AAV2BUX9</accession>
<dbReference type="InterPro" id="IPR036259">
    <property type="entry name" value="MFS_trans_sf"/>
</dbReference>
<evidence type="ECO:0000256" key="2">
    <source>
        <dbReference type="ARBA" id="ARBA00005241"/>
    </source>
</evidence>
<dbReference type="InterPro" id="IPR024989">
    <property type="entry name" value="MFS_assoc_dom"/>
</dbReference>
<feature type="domain" description="Major facilitator superfamily associated" evidence="7">
    <location>
        <begin position="1"/>
        <end position="51"/>
    </location>
</feature>
<evidence type="ECO:0000256" key="6">
    <source>
        <dbReference type="SAM" id="Phobius"/>
    </source>
</evidence>
<protein>
    <recommendedName>
        <fullName evidence="7">Major facilitator superfamily associated domain-containing protein</fullName>
    </recommendedName>
</protein>
<dbReference type="PANTHER" id="PTHR16172">
    <property type="entry name" value="MAJOR FACILITATOR SUPERFAMILY DOMAIN-CONTAINING PROTEIN 6-LIKE"/>
    <property type="match status" value="1"/>
</dbReference>
<feature type="non-terminal residue" evidence="8">
    <location>
        <position position="1"/>
    </location>
</feature>
<comment type="caution">
    <text evidence="8">The sequence shown here is derived from an EMBL/GenBank/DDBJ whole genome shotgun (WGS) entry which is preliminary data.</text>
</comment>